<dbReference type="InterPro" id="IPR050179">
    <property type="entry name" value="Trans_hexapeptide_repeat"/>
</dbReference>
<dbReference type="RefSeq" id="WP_283740188.1">
    <property type="nucleotide sequence ID" value="NZ_JASJEV010000004.1"/>
</dbReference>
<dbReference type="EMBL" id="JASJEV010000004">
    <property type="protein sequence ID" value="MDJ1158188.1"/>
    <property type="molecule type" value="Genomic_DNA"/>
</dbReference>
<comment type="similarity">
    <text evidence="1">Belongs to the transferase hexapeptide repeat family.</text>
</comment>
<dbReference type="InterPro" id="IPR041561">
    <property type="entry name" value="PglD_N"/>
</dbReference>
<dbReference type="PANTHER" id="PTHR43300:SF7">
    <property type="entry name" value="UDP-N-ACETYLBACILLOSAMINE N-ACETYLTRANSFERASE"/>
    <property type="match status" value="1"/>
</dbReference>
<evidence type="ECO:0000256" key="1">
    <source>
        <dbReference type="ARBA" id="ARBA00007274"/>
    </source>
</evidence>
<dbReference type="Pfam" id="PF17836">
    <property type="entry name" value="PglD_N"/>
    <property type="match status" value="1"/>
</dbReference>
<gene>
    <name evidence="3" type="ORF">QNA08_08075</name>
</gene>
<dbReference type="InterPro" id="IPR001451">
    <property type="entry name" value="Hexapep"/>
</dbReference>
<protein>
    <submittedName>
        <fullName evidence="3">Acetyltransferase</fullName>
    </submittedName>
</protein>
<evidence type="ECO:0000259" key="2">
    <source>
        <dbReference type="Pfam" id="PF17836"/>
    </source>
</evidence>
<reference evidence="3 4" key="1">
    <citation type="submission" date="2023-05" db="EMBL/GenBank/DDBJ databases">
        <title>Chelatococcus sp. nov., a moderately thermophilic bacterium isolated from hot spring microbial mat.</title>
        <authorList>
            <person name="Hu C.-J."/>
            <person name="Li W.-J."/>
        </authorList>
    </citation>
    <scope>NUCLEOTIDE SEQUENCE [LARGE SCALE GENOMIC DNA]</scope>
    <source>
        <strain evidence="3 4">SYSU G07232</strain>
    </source>
</reference>
<accession>A0ABT7AFN6</accession>
<dbReference type="InterPro" id="IPR020019">
    <property type="entry name" value="AcTrfase_PglD-like"/>
</dbReference>
<dbReference type="CDD" id="cd03360">
    <property type="entry name" value="LbH_AT_putative"/>
    <property type="match status" value="1"/>
</dbReference>
<name>A0ABT7AFN6_9HYPH</name>
<sequence length="207" mass="20613">MSTVGLWVIGAGGHAKVVLEACRAAALPVAGVFDDDPAAAGRDLLGFSVAGAVPPPVRWRAERKRGILAVGSNRAREALATRLAGVDWATVVHPSAVVAPDVVLGPGVFVAPRVVINPGAVIGAHVILNTGAIVEHDCRIGDFTHVAPGSVLTGNVTLGRRVLFGAGAVAIPGVSVADDTVCGAGAVLTADVSSAGIVVGVPARAPR</sequence>
<comment type="caution">
    <text evidence="3">The sequence shown here is derived from an EMBL/GenBank/DDBJ whole genome shotgun (WGS) entry which is preliminary data.</text>
</comment>
<keyword evidence="4" id="KW-1185">Reference proteome</keyword>
<proteinExistence type="inferred from homology"/>
<evidence type="ECO:0000313" key="4">
    <source>
        <dbReference type="Proteomes" id="UP001321492"/>
    </source>
</evidence>
<dbReference type="Gene3D" id="3.40.50.20">
    <property type="match status" value="1"/>
</dbReference>
<dbReference type="SUPFAM" id="SSF51161">
    <property type="entry name" value="Trimeric LpxA-like enzymes"/>
    <property type="match status" value="1"/>
</dbReference>
<organism evidence="3 4">
    <name type="scientific">Chelatococcus albus</name>
    <dbReference type="NCBI Taxonomy" id="3047466"/>
    <lineage>
        <taxon>Bacteria</taxon>
        <taxon>Pseudomonadati</taxon>
        <taxon>Pseudomonadota</taxon>
        <taxon>Alphaproteobacteria</taxon>
        <taxon>Hyphomicrobiales</taxon>
        <taxon>Chelatococcaceae</taxon>
        <taxon>Chelatococcus</taxon>
    </lineage>
</organism>
<feature type="domain" description="PglD N-terminal" evidence="2">
    <location>
        <begin position="6"/>
        <end position="83"/>
    </location>
</feature>
<dbReference type="PANTHER" id="PTHR43300">
    <property type="entry name" value="ACETYLTRANSFERASE"/>
    <property type="match status" value="1"/>
</dbReference>
<dbReference type="Gene3D" id="2.160.10.10">
    <property type="entry name" value="Hexapeptide repeat proteins"/>
    <property type="match status" value="1"/>
</dbReference>
<dbReference type="Proteomes" id="UP001321492">
    <property type="component" value="Unassembled WGS sequence"/>
</dbReference>
<dbReference type="Pfam" id="PF00132">
    <property type="entry name" value="Hexapep"/>
    <property type="match status" value="1"/>
</dbReference>
<dbReference type="InterPro" id="IPR011004">
    <property type="entry name" value="Trimer_LpxA-like_sf"/>
</dbReference>
<dbReference type="NCBIfam" id="TIGR03570">
    <property type="entry name" value="NeuD_NnaD"/>
    <property type="match status" value="1"/>
</dbReference>
<evidence type="ECO:0000313" key="3">
    <source>
        <dbReference type="EMBL" id="MDJ1158188.1"/>
    </source>
</evidence>